<feature type="transmembrane region" description="Helical" evidence="8">
    <location>
        <begin position="239"/>
        <end position="256"/>
    </location>
</feature>
<dbReference type="Proteomes" id="UP000309848">
    <property type="component" value="Unassembled WGS sequence"/>
</dbReference>
<organism evidence="10 11">
    <name type="scientific">Sphingomonas naasensis</name>
    <dbReference type="NCBI Taxonomy" id="1344951"/>
    <lineage>
        <taxon>Bacteria</taxon>
        <taxon>Pseudomonadati</taxon>
        <taxon>Pseudomonadota</taxon>
        <taxon>Alphaproteobacteria</taxon>
        <taxon>Sphingomonadales</taxon>
        <taxon>Sphingomonadaceae</taxon>
        <taxon>Sphingomonas</taxon>
    </lineage>
</organism>
<sequence>MTAAAADPPKSAALAPGWLLVAGIVLASLTEAVAGTALSLGRADIIGDTYATPDEFAWLDIGYIMLKLTGFALAPWLLTRIDPRNALLVATLAMGAACGVAAFTADLSQLIVLRAVQGLAGGILLVGGQALLFQGWPAARQPFLQALFAMGAVVAPATLAPALQGWLVDTQSWTWIFFGVIPVSLAAAGLILMDDFALAAPAEPQRLDGIGLALFGTAMFSTTWVLSQGSRWDWFEATRIVWLSLVAAAALLLFVVRLHRAKGRALLDLAVFRVDDFAFAFVVSFVAGAALFGSAYLIPAFAIAVLGFTPTDAGALLLPSGGLFAGGLLLAAWLMQARGVPPIATVPFGIGLIMVAMWMLSGSTAESGADDMLPAILLRGLGLGFLFLSITLIAFGRLAAANVASGIALFNIGRQLGGLIGVAGLQTSMDHQIAANQTVLAAALSPGTPALAERLAAVTSLLVARGIEAGAAAKAATATLGRAVGGQAVVIAFDTAFNLVALLFIFAAPVVIAVKIALARRARTGVEP</sequence>
<keyword evidence="6 8" id="KW-1133">Transmembrane helix</keyword>
<reference evidence="10 11" key="1">
    <citation type="submission" date="2019-04" db="EMBL/GenBank/DDBJ databases">
        <title>Sphingomonas psychrotolerans sp. nov., isolated from soil in the Tianshan Mountains, Xinjiang, China.</title>
        <authorList>
            <person name="Luo Y."/>
            <person name="Sheng H."/>
        </authorList>
    </citation>
    <scope>NUCLEOTIDE SEQUENCE [LARGE SCALE GENOMIC DNA]</scope>
    <source>
        <strain evidence="10 11">KIS18-15</strain>
    </source>
</reference>
<comment type="caution">
    <text evidence="10">The sequence shown here is derived from an EMBL/GenBank/DDBJ whole genome shotgun (WGS) entry which is preliminary data.</text>
</comment>
<dbReference type="Gene3D" id="1.20.1250.20">
    <property type="entry name" value="MFS general substrate transporter like domains"/>
    <property type="match status" value="1"/>
</dbReference>
<dbReference type="GO" id="GO:0005886">
    <property type="term" value="C:plasma membrane"/>
    <property type="evidence" value="ECO:0007669"/>
    <property type="project" value="UniProtKB-SubCell"/>
</dbReference>
<keyword evidence="3" id="KW-0813">Transport</keyword>
<accession>A0A4S1WK98</accession>
<dbReference type="PROSITE" id="PS50850">
    <property type="entry name" value="MFS"/>
    <property type="match status" value="1"/>
</dbReference>
<feature type="transmembrane region" description="Helical" evidence="8">
    <location>
        <begin position="56"/>
        <end position="78"/>
    </location>
</feature>
<evidence type="ECO:0000256" key="8">
    <source>
        <dbReference type="SAM" id="Phobius"/>
    </source>
</evidence>
<feature type="transmembrane region" description="Helical" evidence="8">
    <location>
        <begin position="277"/>
        <end position="308"/>
    </location>
</feature>
<dbReference type="InterPro" id="IPR036259">
    <property type="entry name" value="MFS_trans_sf"/>
</dbReference>
<feature type="transmembrane region" description="Helical" evidence="8">
    <location>
        <begin position="209"/>
        <end position="227"/>
    </location>
</feature>
<evidence type="ECO:0000256" key="4">
    <source>
        <dbReference type="ARBA" id="ARBA00022475"/>
    </source>
</evidence>
<feature type="transmembrane region" description="Helical" evidence="8">
    <location>
        <begin position="372"/>
        <end position="395"/>
    </location>
</feature>
<feature type="transmembrane region" description="Helical" evidence="8">
    <location>
        <begin position="111"/>
        <end position="132"/>
    </location>
</feature>
<dbReference type="EMBL" id="SRXU01000005">
    <property type="protein sequence ID" value="TGX41426.1"/>
    <property type="molecule type" value="Genomic_DNA"/>
</dbReference>
<dbReference type="InterPro" id="IPR011701">
    <property type="entry name" value="MFS"/>
</dbReference>
<feature type="transmembrane region" description="Helical" evidence="8">
    <location>
        <begin position="407"/>
        <end position="425"/>
    </location>
</feature>
<dbReference type="NCBIfam" id="TIGR00711">
    <property type="entry name" value="efflux_EmrB"/>
    <property type="match status" value="1"/>
</dbReference>
<evidence type="ECO:0000256" key="3">
    <source>
        <dbReference type="ARBA" id="ARBA00022448"/>
    </source>
</evidence>
<evidence type="ECO:0000256" key="5">
    <source>
        <dbReference type="ARBA" id="ARBA00022692"/>
    </source>
</evidence>
<keyword evidence="11" id="KW-1185">Reference proteome</keyword>
<evidence type="ECO:0000313" key="11">
    <source>
        <dbReference type="Proteomes" id="UP000309848"/>
    </source>
</evidence>
<keyword evidence="4" id="KW-1003">Cell membrane</keyword>
<feature type="transmembrane region" description="Helical" evidence="8">
    <location>
        <begin position="85"/>
        <end position="105"/>
    </location>
</feature>
<dbReference type="GO" id="GO:0022857">
    <property type="term" value="F:transmembrane transporter activity"/>
    <property type="evidence" value="ECO:0007669"/>
    <property type="project" value="InterPro"/>
</dbReference>
<feature type="domain" description="Major facilitator superfamily (MFS) profile" evidence="9">
    <location>
        <begin position="20"/>
        <end position="525"/>
    </location>
</feature>
<evidence type="ECO:0000256" key="7">
    <source>
        <dbReference type="ARBA" id="ARBA00023136"/>
    </source>
</evidence>
<evidence type="ECO:0000256" key="2">
    <source>
        <dbReference type="ARBA" id="ARBA00008537"/>
    </source>
</evidence>
<feature type="transmembrane region" description="Helical" evidence="8">
    <location>
        <begin position="314"/>
        <end position="335"/>
    </location>
</feature>
<keyword evidence="5 8" id="KW-0812">Transmembrane</keyword>
<feature type="transmembrane region" description="Helical" evidence="8">
    <location>
        <begin position="144"/>
        <end position="163"/>
    </location>
</feature>
<comment type="similarity">
    <text evidence="2">Belongs to the major facilitator superfamily. EmrB family.</text>
</comment>
<proteinExistence type="inferred from homology"/>
<evidence type="ECO:0000259" key="9">
    <source>
        <dbReference type="PROSITE" id="PS50850"/>
    </source>
</evidence>
<dbReference type="InterPro" id="IPR004638">
    <property type="entry name" value="EmrB-like"/>
</dbReference>
<evidence type="ECO:0000256" key="6">
    <source>
        <dbReference type="ARBA" id="ARBA00022989"/>
    </source>
</evidence>
<dbReference type="OrthoDB" id="9812221at2"/>
<feature type="transmembrane region" description="Helical" evidence="8">
    <location>
        <begin position="496"/>
        <end position="518"/>
    </location>
</feature>
<dbReference type="Pfam" id="PF07690">
    <property type="entry name" value="MFS_1"/>
    <property type="match status" value="1"/>
</dbReference>
<feature type="transmembrane region" description="Helical" evidence="8">
    <location>
        <begin position="342"/>
        <end position="360"/>
    </location>
</feature>
<evidence type="ECO:0000313" key="10">
    <source>
        <dbReference type="EMBL" id="TGX41426.1"/>
    </source>
</evidence>
<dbReference type="PANTHER" id="PTHR42718">
    <property type="entry name" value="MAJOR FACILITATOR SUPERFAMILY MULTIDRUG TRANSPORTER MFSC"/>
    <property type="match status" value="1"/>
</dbReference>
<dbReference type="RefSeq" id="WP_135985378.1">
    <property type="nucleotide sequence ID" value="NZ_JAASQM010000003.1"/>
</dbReference>
<name>A0A4S1WK98_9SPHN</name>
<comment type="subcellular location">
    <subcellularLocation>
        <location evidence="1">Cell membrane</location>
        <topology evidence="1">Multi-pass membrane protein</topology>
    </subcellularLocation>
</comment>
<gene>
    <name evidence="10" type="ORF">E5A74_12390</name>
</gene>
<evidence type="ECO:0000256" key="1">
    <source>
        <dbReference type="ARBA" id="ARBA00004651"/>
    </source>
</evidence>
<dbReference type="InterPro" id="IPR020846">
    <property type="entry name" value="MFS_dom"/>
</dbReference>
<protein>
    <submittedName>
        <fullName evidence="10">DHA2 family efflux MFS transporter permease subunit</fullName>
    </submittedName>
</protein>
<dbReference type="AlphaFoldDB" id="A0A4S1WK98"/>
<keyword evidence="7 8" id="KW-0472">Membrane</keyword>
<dbReference type="SUPFAM" id="SSF103473">
    <property type="entry name" value="MFS general substrate transporter"/>
    <property type="match status" value="1"/>
</dbReference>
<feature type="transmembrane region" description="Helical" evidence="8">
    <location>
        <begin position="175"/>
        <end position="197"/>
    </location>
</feature>
<dbReference type="PANTHER" id="PTHR42718:SF9">
    <property type="entry name" value="MAJOR FACILITATOR SUPERFAMILY MULTIDRUG TRANSPORTER MFSC"/>
    <property type="match status" value="1"/>
</dbReference>